<evidence type="ECO:0000313" key="2">
    <source>
        <dbReference type="EMBL" id="ACE91642.1"/>
    </source>
</evidence>
<dbReference type="InterPro" id="IPR021747">
    <property type="entry name" value="DUF3313"/>
</dbReference>
<dbReference type="Pfam" id="PF11769">
    <property type="entry name" value="DUF3313"/>
    <property type="match status" value="1"/>
</dbReference>
<accession>B3PRT2</accession>
<dbReference type="eggNOG" id="ENOG502Z8WI">
    <property type="taxonomic scope" value="Bacteria"/>
</dbReference>
<gene>
    <name evidence="2" type="ordered locus">RHECIAT_CH0002690</name>
</gene>
<sequence>MLRQFFTATFPAHYRRRRPERVRSNPFISSFSKASKAVSLALPLAFAAAAAGCSSVPLKESGTLSTYSNLGAPKGKLSKSRAYVDGLSLAPIKTVAIEPTRFGFAAASRIKSPDDRAMVSNALDRALCISLSDRYQMVAAGESADLTIRSMVTDIVPTNKTMAGVSTVVSVGTGFALPIGVPRLPVGLGGLAVEAEAVDKSGAQRAAMVWARGALQNNPRVSEVGDAYGLASKFSSEFSRMLIAGKEPKGLDLSLPSRQRMKSWLGGKPKYVACDAFGREPGPVGAVAAKYGAPPQWTEKKPKPAAVYQPSAQP</sequence>
<name>B3PRT2_RHIE6</name>
<dbReference type="AlphaFoldDB" id="B3PRT2"/>
<dbReference type="HOGENOM" id="CLU_065147_0_0_5"/>
<dbReference type="EMBL" id="CP001074">
    <property type="protein sequence ID" value="ACE91642.1"/>
    <property type="molecule type" value="Genomic_DNA"/>
</dbReference>
<reference evidence="2 3" key="1">
    <citation type="submission" date="2008-04" db="EMBL/GenBank/DDBJ databases">
        <title>Genome diversity and DNA divergence of Rhizobium etli.</title>
        <authorList>
            <person name="Gonzalez V."/>
            <person name="Acosta J.L."/>
            <person name="Santamaria R.I."/>
            <person name="Bustos P."/>
            <person name="Hernandez-Gonzalez I.L."/>
            <person name="Fernandez J.L."/>
            <person name="Diaz R."/>
            <person name="Flores M."/>
            <person name="Mora J."/>
            <person name="Palacios R."/>
            <person name="Davila G."/>
        </authorList>
    </citation>
    <scope>NUCLEOTIDE SEQUENCE [LARGE SCALE GENOMIC DNA]</scope>
    <source>
        <strain evidence="2 3">CIAT 652</strain>
    </source>
</reference>
<dbReference type="KEGG" id="rec:RHECIAT_CH0002690"/>
<evidence type="ECO:0000256" key="1">
    <source>
        <dbReference type="SAM" id="MobiDB-lite"/>
    </source>
</evidence>
<organism evidence="2 3">
    <name type="scientific">Rhizobium etli (strain CIAT 652)</name>
    <dbReference type="NCBI Taxonomy" id="491916"/>
    <lineage>
        <taxon>Bacteria</taxon>
        <taxon>Pseudomonadati</taxon>
        <taxon>Pseudomonadota</taxon>
        <taxon>Alphaproteobacteria</taxon>
        <taxon>Hyphomicrobiales</taxon>
        <taxon>Rhizobiaceae</taxon>
        <taxon>Rhizobium/Agrobacterium group</taxon>
        <taxon>Rhizobium</taxon>
    </lineage>
</organism>
<feature type="region of interest" description="Disordered" evidence="1">
    <location>
        <begin position="292"/>
        <end position="314"/>
    </location>
</feature>
<evidence type="ECO:0000313" key="3">
    <source>
        <dbReference type="Proteomes" id="UP000008817"/>
    </source>
</evidence>
<dbReference type="Proteomes" id="UP000008817">
    <property type="component" value="Chromosome"/>
</dbReference>
<proteinExistence type="predicted"/>
<protein>
    <submittedName>
        <fullName evidence="2">Hypothetical conserved protein</fullName>
    </submittedName>
</protein>